<protein>
    <submittedName>
        <fullName evidence="1">Uncharacterized protein</fullName>
    </submittedName>
</protein>
<sequence>MHQLSITRASGNGALCYSTSNCTITLRYTTYGYLSWEQISSDDMGSTTAIPNVINHIGFHSEWLDIDSQDLLDFEVLKRLLELAMSLTNKRFLASFDTDTLLRRGNSFGPTGIKHLDLTFSFGPTLILAGIKHLDLTFRRVYMPIL</sequence>
<evidence type="ECO:0000313" key="2">
    <source>
        <dbReference type="Proteomes" id="UP001458880"/>
    </source>
</evidence>
<evidence type="ECO:0000313" key="1">
    <source>
        <dbReference type="EMBL" id="KAK9712142.1"/>
    </source>
</evidence>
<dbReference type="Proteomes" id="UP001458880">
    <property type="component" value="Unassembled WGS sequence"/>
</dbReference>
<keyword evidence="2" id="KW-1185">Reference proteome</keyword>
<proteinExistence type="predicted"/>
<gene>
    <name evidence="1" type="ORF">QE152_g25076</name>
</gene>
<name>A0AAW1K3B7_POPJA</name>
<reference evidence="1 2" key="1">
    <citation type="journal article" date="2024" name="BMC Genomics">
        <title>De novo assembly and annotation of Popillia japonica's genome with initial clues to its potential as an invasive pest.</title>
        <authorList>
            <person name="Cucini C."/>
            <person name="Boschi S."/>
            <person name="Funari R."/>
            <person name="Cardaioli E."/>
            <person name="Iannotti N."/>
            <person name="Marturano G."/>
            <person name="Paoli F."/>
            <person name="Bruttini M."/>
            <person name="Carapelli A."/>
            <person name="Frati F."/>
            <person name="Nardi F."/>
        </authorList>
    </citation>
    <scope>NUCLEOTIDE SEQUENCE [LARGE SCALE GENOMIC DNA]</scope>
    <source>
        <strain evidence="1">DMR45628</strain>
    </source>
</reference>
<dbReference type="EMBL" id="JASPKY010000268">
    <property type="protein sequence ID" value="KAK9712142.1"/>
    <property type="molecule type" value="Genomic_DNA"/>
</dbReference>
<accession>A0AAW1K3B7</accession>
<dbReference type="AlphaFoldDB" id="A0AAW1K3B7"/>
<organism evidence="1 2">
    <name type="scientific">Popillia japonica</name>
    <name type="common">Japanese beetle</name>
    <dbReference type="NCBI Taxonomy" id="7064"/>
    <lineage>
        <taxon>Eukaryota</taxon>
        <taxon>Metazoa</taxon>
        <taxon>Ecdysozoa</taxon>
        <taxon>Arthropoda</taxon>
        <taxon>Hexapoda</taxon>
        <taxon>Insecta</taxon>
        <taxon>Pterygota</taxon>
        <taxon>Neoptera</taxon>
        <taxon>Endopterygota</taxon>
        <taxon>Coleoptera</taxon>
        <taxon>Polyphaga</taxon>
        <taxon>Scarabaeiformia</taxon>
        <taxon>Scarabaeidae</taxon>
        <taxon>Rutelinae</taxon>
        <taxon>Popillia</taxon>
    </lineage>
</organism>
<comment type="caution">
    <text evidence="1">The sequence shown here is derived from an EMBL/GenBank/DDBJ whole genome shotgun (WGS) entry which is preliminary data.</text>
</comment>